<proteinExistence type="predicted"/>
<protein>
    <submittedName>
        <fullName evidence="1">4094_t:CDS:1</fullName>
    </submittedName>
</protein>
<sequence length="183" mass="21111">MNKFYVVYVGKTLGIYMSWQECKEQISNNSVTRNKKFTDKKEVQLFMKSSGIRINFENIDVVVSERGLQNKKSSEIYAKLFIPSWKKNNWKNNIQNKNLFIRIDELFELRPGKIILTFQENCSKFVQDLALEGAEKEFVEHMEVDVETNSSLASSSHNLEAAMHQGLGLTRGEPGLKWPGSIR</sequence>
<dbReference type="EMBL" id="CAJVPU010002215">
    <property type="protein sequence ID" value="CAG8497117.1"/>
    <property type="molecule type" value="Genomic_DNA"/>
</dbReference>
<evidence type="ECO:0000313" key="2">
    <source>
        <dbReference type="Proteomes" id="UP000789702"/>
    </source>
</evidence>
<organism evidence="1 2">
    <name type="scientific">Dentiscutata heterogama</name>
    <dbReference type="NCBI Taxonomy" id="1316150"/>
    <lineage>
        <taxon>Eukaryota</taxon>
        <taxon>Fungi</taxon>
        <taxon>Fungi incertae sedis</taxon>
        <taxon>Mucoromycota</taxon>
        <taxon>Glomeromycotina</taxon>
        <taxon>Glomeromycetes</taxon>
        <taxon>Diversisporales</taxon>
        <taxon>Gigasporaceae</taxon>
        <taxon>Dentiscutata</taxon>
    </lineage>
</organism>
<reference evidence="1" key="1">
    <citation type="submission" date="2021-06" db="EMBL/GenBank/DDBJ databases">
        <authorList>
            <person name="Kallberg Y."/>
            <person name="Tangrot J."/>
            <person name="Rosling A."/>
        </authorList>
    </citation>
    <scope>NUCLEOTIDE SEQUENCE</scope>
    <source>
        <strain evidence="1">IL203A</strain>
    </source>
</reference>
<accession>A0ACA9KWQ1</accession>
<dbReference type="Proteomes" id="UP000789702">
    <property type="component" value="Unassembled WGS sequence"/>
</dbReference>
<name>A0ACA9KWQ1_9GLOM</name>
<keyword evidence="2" id="KW-1185">Reference proteome</keyword>
<evidence type="ECO:0000313" key="1">
    <source>
        <dbReference type="EMBL" id="CAG8497117.1"/>
    </source>
</evidence>
<gene>
    <name evidence="1" type="ORF">DHETER_LOCUS2834</name>
</gene>
<comment type="caution">
    <text evidence="1">The sequence shown here is derived from an EMBL/GenBank/DDBJ whole genome shotgun (WGS) entry which is preliminary data.</text>
</comment>